<gene>
    <name evidence="2" type="ORF">PHATRDRAFT_46392</name>
</gene>
<dbReference type="eggNOG" id="ENOG502S47J">
    <property type="taxonomic scope" value="Eukaryota"/>
</dbReference>
<dbReference type="PaxDb" id="2850-Phatr46392"/>
<keyword evidence="1" id="KW-0812">Transmembrane</keyword>
<reference evidence="3" key="2">
    <citation type="submission" date="2008-08" db="EMBL/GenBank/DDBJ databases">
        <authorList>
            <consortium name="Diatom Consortium"/>
            <person name="Grigoriev I."/>
            <person name="Grimwood J."/>
            <person name="Kuo A."/>
            <person name="Otillar R.P."/>
            <person name="Salamov A."/>
            <person name="Detter J.C."/>
            <person name="Lindquist E."/>
            <person name="Shapiro H."/>
            <person name="Lucas S."/>
            <person name="Glavina del Rio T."/>
            <person name="Pitluck S."/>
            <person name="Rokhsar D."/>
            <person name="Bowler C."/>
        </authorList>
    </citation>
    <scope>GENOME REANNOTATION</scope>
    <source>
        <strain evidence="3">CCAP 1055/1</strain>
    </source>
</reference>
<reference evidence="2 3" key="1">
    <citation type="journal article" date="2008" name="Nature">
        <title>The Phaeodactylum genome reveals the evolutionary history of diatom genomes.</title>
        <authorList>
            <person name="Bowler C."/>
            <person name="Allen A.E."/>
            <person name="Badger J.H."/>
            <person name="Grimwood J."/>
            <person name="Jabbari K."/>
            <person name="Kuo A."/>
            <person name="Maheswari U."/>
            <person name="Martens C."/>
            <person name="Maumus F."/>
            <person name="Otillar R.P."/>
            <person name="Rayko E."/>
            <person name="Salamov A."/>
            <person name="Vandepoele K."/>
            <person name="Beszteri B."/>
            <person name="Gruber A."/>
            <person name="Heijde M."/>
            <person name="Katinka M."/>
            <person name="Mock T."/>
            <person name="Valentin K."/>
            <person name="Verret F."/>
            <person name="Berges J.A."/>
            <person name="Brownlee C."/>
            <person name="Cadoret J.P."/>
            <person name="Chiovitti A."/>
            <person name="Choi C.J."/>
            <person name="Coesel S."/>
            <person name="De Martino A."/>
            <person name="Detter J.C."/>
            <person name="Durkin C."/>
            <person name="Falciatore A."/>
            <person name="Fournet J."/>
            <person name="Haruta M."/>
            <person name="Huysman M.J."/>
            <person name="Jenkins B.D."/>
            <person name="Jiroutova K."/>
            <person name="Jorgensen R.E."/>
            <person name="Joubert Y."/>
            <person name="Kaplan A."/>
            <person name="Kroger N."/>
            <person name="Kroth P.G."/>
            <person name="La Roche J."/>
            <person name="Lindquist E."/>
            <person name="Lommer M."/>
            <person name="Martin-Jezequel V."/>
            <person name="Lopez P.J."/>
            <person name="Lucas S."/>
            <person name="Mangogna M."/>
            <person name="McGinnis K."/>
            <person name="Medlin L.K."/>
            <person name="Montsant A."/>
            <person name="Oudot-Le Secq M.P."/>
            <person name="Napoli C."/>
            <person name="Obornik M."/>
            <person name="Parker M.S."/>
            <person name="Petit J.L."/>
            <person name="Porcel B.M."/>
            <person name="Poulsen N."/>
            <person name="Robison M."/>
            <person name="Rychlewski L."/>
            <person name="Rynearson T.A."/>
            <person name="Schmutz J."/>
            <person name="Shapiro H."/>
            <person name="Siaut M."/>
            <person name="Stanley M."/>
            <person name="Sussman M.R."/>
            <person name="Taylor A.R."/>
            <person name="Vardi A."/>
            <person name="von Dassow P."/>
            <person name="Vyverman W."/>
            <person name="Willis A."/>
            <person name="Wyrwicz L.S."/>
            <person name="Rokhsar D.S."/>
            <person name="Weissenbach J."/>
            <person name="Armbrust E.V."/>
            <person name="Green B.R."/>
            <person name="Van de Peer Y."/>
            <person name="Grigoriev I.V."/>
        </authorList>
    </citation>
    <scope>NUCLEOTIDE SEQUENCE [LARGE SCALE GENOMIC DNA]</scope>
    <source>
        <strain evidence="2 3">CCAP 1055/1</strain>
    </source>
</reference>
<feature type="transmembrane region" description="Helical" evidence="1">
    <location>
        <begin position="345"/>
        <end position="365"/>
    </location>
</feature>
<protein>
    <submittedName>
        <fullName evidence="2">Uncharacterized protein</fullName>
    </submittedName>
</protein>
<dbReference type="PANTHER" id="PTHR33802">
    <property type="entry name" value="SI:CH211-161H7.5-RELATED"/>
    <property type="match status" value="1"/>
</dbReference>
<dbReference type="HOGENOM" id="CLU_835465_0_0_1"/>
<evidence type="ECO:0000313" key="2">
    <source>
        <dbReference type="EMBL" id="EEC47613.1"/>
    </source>
</evidence>
<dbReference type="PANTHER" id="PTHR33802:SF1">
    <property type="entry name" value="XK-RELATED PROTEIN"/>
    <property type="match status" value="1"/>
</dbReference>
<dbReference type="GeneID" id="7201648"/>
<keyword evidence="1" id="KW-1133">Transmembrane helix</keyword>
<organism evidence="2 3">
    <name type="scientific">Phaeodactylum tricornutum (strain CCAP 1055/1)</name>
    <dbReference type="NCBI Taxonomy" id="556484"/>
    <lineage>
        <taxon>Eukaryota</taxon>
        <taxon>Sar</taxon>
        <taxon>Stramenopiles</taxon>
        <taxon>Ochrophyta</taxon>
        <taxon>Bacillariophyta</taxon>
        <taxon>Bacillariophyceae</taxon>
        <taxon>Bacillariophycidae</taxon>
        <taxon>Naviculales</taxon>
        <taxon>Phaeodactylaceae</taxon>
        <taxon>Phaeodactylum</taxon>
    </lineage>
</organism>
<dbReference type="KEGG" id="pti:PHATRDRAFT_46392"/>
<dbReference type="InParanoid" id="B7G123"/>
<evidence type="ECO:0000256" key="1">
    <source>
        <dbReference type="SAM" id="Phobius"/>
    </source>
</evidence>
<dbReference type="Proteomes" id="UP000000759">
    <property type="component" value="Chromosome 10"/>
</dbReference>
<feature type="transmembrane region" description="Helical" evidence="1">
    <location>
        <begin position="274"/>
        <end position="291"/>
    </location>
</feature>
<feature type="transmembrane region" description="Helical" evidence="1">
    <location>
        <begin position="213"/>
        <end position="236"/>
    </location>
</feature>
<feature type="transmembrane region" description="Helical" evidence="1">
    <location>
        <begin position="311"/>
        <end position="333"/>
    </location>
</feature>
<keyword evidence="3" id="KW-1185">Reference proteome</keyword>
<dbReference type="AlphaFoldDB" id="B7G123"/>
<proteinExistence type="predicted"/>
<feature type="transmembrane region" description="Helical" evidence="1">
    <location>
        <begin position="414"/>
        <end position="435"/>
    </location>
</feature>
<dbReference type="OrthoDB" id="5586934at2759"/>
<accession>B7G123</accession>
<name>B7G123_PHATC</name>
<keyword evidence="1" id="KW-0472">Membrane</keyword>
<sequence length="436" mass="47012">MTAPMVNRNGLGLHKDTRSRLGKGFPVGSNHPLTLSETHLYFVRASQRLIGMRRSGEEKGETTLKTCASDPGPMSFVNIVTTQRAEHVQNSCTDAKESKSHTKMGGSSELLRALNAPPLVAATGIVVLSLMPVVEQAILEGKIAWPVVKALNLLSYVLNFVATQQPGRIDGIRQDKKTSTARSKIQKESSRDQADVEIYLAGRRGKTLLAPSGWAFAIWAPIFLGELAFVMASLFLKEKSLEAAVVKQSSGGFVASQVFQALWTASFRPRYRGNAIFISGAMLSAIAYSLSQAHRRIVQLCSHQKMSVVSFLVFVLPIALHFGWTTAAALVNWNGSVAQRIGTPLATAGVGYISAIGATVLGIYLTRTRSAPTVGAVLAWALAACATGMTERLQSTKREEKNRAGVYGARTQRLLCGIGSALLAANSILTFVRIYY</sequence>
<dbReference type="EMBL" id="CM000613">
    <property type="protein sequence ID" value="EEC47613.1"/>
    <property type="molecule type" value="Genomic_DNA"/>
</dbReference>
<evidence type="ECO:0000313" key="3">
    <source>
        <dbReference type="Proteomes" id="UP000000759"/>
    </source>
</evidence>
<dbReference type="RefSeq" id="XP_002180961.1">
    <property type="nucleotide sequence ID" value="XM_002180925.1"/>
</dbReference>